<dbReference type="GO" id="GO:0008270">
    <property type="term" value="F:zinc ion binding"/>
    <property type="evidence" value="ECO:0007669"/>
    <property type="project" value="UniProtKB-KW"/>
</dbReference>
<feature type="compositionally biased region" description="Polar residues" evidence="6">
    <location>
        <begin position="313"/>
        <end position="339"/>
    </location>
</feature>
<feature type="region of interest" description="Disordered" evidence="6">
    <location>
        <begin position="274"/>
        <end position="339"/>
    </location>
</feature>
<feature type="transmembrane region" description="Helical" evidence="7">
    <location>
        <begin position="229"/>
        <end position="253"/>
    </location>
</feature>
<sequence length="426" mass="45241">MVRSREFCQVVLLALLFFLTALSISTPSLVNASPFGISVARLTYDRVSVRNKPSSINGVDVIVPGDSIPAGIISETGPLPKDGFSVTTLCQKQYGIITNEGILFDMGYACEPGFDSNNTIPPPEFNGLPRIALIKRGSPSANGTCSFRTKLLMAQANSSIAALVYNNASSMAIDGATAALDSMDTLLDIPGMLIPYEEGMMLRTLLEQTSTAEFNNRVRVKMSIDHRMAFIWEFVLIVVVVLLAISFTVSVTLDKAALDELPIRVFGQDRAQSSSASLSGAGTGTGTRAGTDTGTDTDTYTDTGAKVVESISAEGSGSSNTKNELASLSRSNSMKGSISGKSIRSLRAIEAATALHATNSIEQTTSPQPPASGAPVLDEITSNTCAVCLDEFSDGDELRVLPCNHEFHSECIDPWLIRKSSTCPLC</sequence>
<dbReference type="InterPro" id="IPR003137">
    <property type="entry name" value="PA_domain"/>
</dbReference>
<proteinExistence type="predicted"/>
<gene>
    <name evidence="10" type="ORF">BGZ65_008736</name>
</gene>
<feature type="domain" description="RING-type" evidence="9">
    <location>
        <begin position="385"/>
        <end position="426"/>
    </location>
</feature>
<keyword evidence="5" id="KW-0862">Zinc</keyword>
<feature type="compositionally biased region" description="Low complexity" evidence="6">
    <location>
        <begin position="288"/>
        <end position="305"/>
    </location>
</feature>
<dbReference type="Pfam" id="PF02225">
    <property type="entry name" value="PA"/>
    <property type="match status" value="1"/>
</dbReference>
<dbReference type="SUPFAM" id="SSF52025">
    <property type="entry name" value="PA domain"/>
    <property type="match status" value="1"/>
</dbReference>
<keyword evidence="5" id="KW-0863">Zinc-finger</keyword>
<reference evidence="10" key="1">
    <citation type="journal article" date="2020" name="Fungal Divers.">
        <title>Resolving the Mortierellaceae phylogeny through synthesis of multi-gene phylogenetics and phylogenomics.</title>
        <authorList>
            <person name="Vandepol N."/>
            <person name="Liber J."/>
            <person name="Desiro A."/>
            <person name="Na H."/>
            <person name="Kennedy M."/>
            <person name="Barry K."/>
            <person name="Grigoriev I.V."/>
            <person name="Miller A.N."/>
            <person name="O'Donnell K."/>
            <person name="Stajich J.E."/>
            <person name="Bonito G."/>
        </authorList>
    </citation>
    <scope>NUCLEOTIDE SEQUENCE</scope>
    <source>
        <strain evidence="10">MES-2147</strain>
    </source>
</reference>
<organism evidence="10 11">
    <name type="scientific">Modicella reniformis</name>
    <dbReference type="NCBI Taxonomy" id="1440133"/>
    <lineage>
        <taxon>Eukaryota</taxon>
        <taxon>Fungi</taxon>
        <taxon>Fungi incertae sedis</taxon>
        <taxon>Mucoromycota</taxon>
        <taxon>Mortierellomycotina</taxon>
        <taxon>Mortierellomycetes</taxon>
        <taxon>Mortierellales</taxon>
        <taxon>Mortierellaceae</taxon>
        <taxon>Modicella</taxon>
    </lineage>
</organism>
<dbReference type="GO" id="GO:0006511">
    <property type="term" value="P:ubiquitin-dependent protein catabolic process"/>
    <property type="evidence" value="ECO:0007669"/>
    <property type="project" value="TreeGrafter"/>
</dbReference>
<evidence type="ECO:0000256" key="1">
    <source>
        <dbReference type="ARBA" id="ARBA00004370"/>
    </source>
</evidence>
<accession>A0A9P6SRZ6</accession>
<dbReference type="CDD" id="cd16454">
    <property type="entry name" value="RING-H2_PA-TM-RING"/>
    <property type="match status" value="1"/>
</dbReference>
<evidence type="ECO:0000256" key="8">
    <source>
        <dbReference type="SAM" id="SignalP"/>
    </source>
</evidence>
<evidence type="ECO:0000256" key="7">
    <source>
        <dbReference type="SAM" id="Phobius"/>
    </source>
</evidence>
<keyword evidence="2 7" id="KW-0812">Transmembrane</keyword>
<dbReference type="InterPro" id="IPR013083">
    <property type="entry name" value="Znf_RING/FYVE/PHD"/>
</dbReference>
<dbReference type="Gene3D" id="3.30.40.10">
    <property type="entry name" value="Zinc/RING finger domain, C3HC4 (zinc finger)"/>
    <property type="match status" value="1"/>
</dbReference>
<feature type="chain" id="PRO_5040124681" description="RING-type domain-containing protein" evidence="8">
    <location>
        <begin position="33"/>
        <end position="426"/>
    </location>
</feature>
<dbReference type="Pfam" id="PF13639">
    <property type="entry name" value="zf-RING_2"/>
    <property type="match status" value="1"/>
</dbReference>
<comment type="caution">
    <text evidence="10">The sequence shown here is derived from an EMBL/GenBank/DDBJ whole genome shotgun (WGS) entry which is preliminary data.</text>
</comment>
<evidence type="ECO:0000313" key="10">
    <source>
        <dbReference type="EMBL" id="KAF9995619.1"/>
    </source>
</evidence>
<keyword evidence="3 7" id="KW-1133">Transmembrane helix</keyword>
<feature type="signal peptide" evidence="8">
    <location>
        <begin position="1"/>
        <end position="32"/>
    </location>
</feature>
<dbReference type="SMART" id="SM00184">
    <property type="entry name" value="RING"/>
    <property type="match status" value="1"/>
</dbReference>
<protein>
    <recommendedName>
        <fullName evidence="9">RING-type domain-containing protein</fullName>
    </recommendedName>
</protein>
<keyword evidence="5" id="KW-0479">Metal-binding</keyword>
<evidence type="ECO:0000259" key="9">
    <source>
        <dbReference type="PROSITE" id="PS50089"/>
    </source>
</evidence>
<evidence type="ECO:0000256" key="6">
    <source>
        <dbReference type="SAM" id="MobiDB-lite"/>
    </source>
</evidence>
<feature type="non-terminal residue" evidence="10">
    <location>
        <position position="426"/>
    </location>
</feature>
<evidence type="ECO:0000256" key="3">
    <source>
        <dbReference type="ARBA" id="ARBA00022989"/>
    </source>
</evidence>
<dbReference type="GO" id="GO:0016020">
    <property type="term" value="C:membrane"/>
    <property type="evidence" value="ECO:0007669"/>
    <property type="project" value="UniProtKB-SubCell"/>
</dbReference>
<dbReference type="GO" id="GO:0061630">
    <property type="term" value="F:ubiquitin protein ligase activity"/>
    <property type="evidence" value="ECO:0007669"/>
    <property type="project" value="TreeGrafter"/>
</dbReference>
<dbReference type="EMBL" id="JAAAHW010001318">
    <property type="protein sequence ID" value="KAF9995619.1"/>
    <property type="molecule type" value="Genomic_DNA"/>
</dbReference>
<dbReference type="InterPro" id="IPR001841">
    <property type="entry name" value="Znf_RING"/>
</dbReference>
<dbReference type="PANTHER" id="PTHR22765">
    <property type="entry name" value="RING FINGER AND PROTEASE ASSOCIATED DOMAIN-CONTAINING"/>
    <property type="match status" value="1"/>
</dbReference>
<comment type="subcellular location">
    <subcellularLocation>
        <location evidence="1">Membrane</location>
    </subcellularLocation>
</comment>
<keyword evidence="8" id="KW-0732">Signal</keyword>
<dbReference type="Gene3D" id="3.50.30.30">
    <property type="match status" value="1"/>
</dbReference>
<keyword evidence="4 7" id="KW-0472">Membrane</keyword>
<dbReference type="SUPFAM" id="SSF57850">
    <property type="entry name" value="RING/U-box"/>
    <property type="match status" value="1"/>
</dbReference>
<dbReference type="OrthoDB" id="8062037at2759"/>
<dbReference type="PANTHER" id="PTHR22765:SF183">
    <property type="entry name" value="OS06G0534800 PROTEIN"/>
    <property type="match status" value="1"/>
</dbReference>
<dbReference type="PROSITE" id="PS50089">
    <property type="entry name" value="ZF_RING_2"/>
    <property type="match status" value="1"/>
</dbReference>
<dbReference type="Proteomes" id="UP000749646">
    <property type="component" value="Unassembled WGS sequence"/>
</dbReference>
<evidence type="ECO:0000313" key="11">
    <source>
        <dbReference type="Proteomes" id="UP000749646"/>
    </source>
</evidence>
<dbReference type="InterPro" id="IPR046450">
    <property type="entry name" value="PA_dom_sf"/>
</dbReference>
<evidence type="ECO:0000256" key="2">
    <source>
        <dbReference type="ARBA" id="ARBA00022692"/>
    </source>
</evidence>
<name>A0A9P6SRZ6_9FUNG</name>
<evidence type="ECO:0000256" key="5">
    <source>
        <dbReference type="PROSITE-ProRule" id="PRU00175"/>
    </source>
</evidence>
<dbReference type="AlphaFoldDB" id="A0A9P6SRZ6"/>
<keyword evidence="11" id="KW-1185">Reference proteome</keyword>
<evidence type="ECO:0000256" key="4">
    <source>
        <dbReference type="ARBA" id="ARBA00023136"/>
    </source>
</evidence>
<dbReference type="InterPro" id="IPR051826">
    <property type="entry name" value="E3_ubiquitin-ligase_domain"/>
</dbReference>